<accession>A0A0A9BRG3</accession>
<evidence type="ECO:0000313" key="1">
    <source>
        <dbReference type="EMBL" id="JAD61912.1"/>
    </source>
</evidence>
<organism evidence="1">
    <name type="scientific">Arundo donax</name>
    <name type="common">Giant reed</name>
    <name type="synonym">Donax arundinaceus</name>
    <dbReference type="NCBI Taxonomy" id="35708"/>
    <lineage>
        <taxon>Eukaryota</taxon>
        <taxon>Viridiplantae</taxon>
        <taxon>Streptophyta</taxon>
        <taxon>Embryophyta</taxon>
        <taxon>Tracheophyta</taxon>
        <taxon>Spermatophyta</taxon>
        <taxon>Magnoliopsida</taxon>
        <taxon>Liliopsida</taxon>
        <taxon>Poales</taxon>
        <taxon>Poaceae</taxon>
        <taxon>PACMAD clade</taxon>
        <taxon>Arundinoideae</taxon>
        <taxon>Arundineae</taxon>
        <taxon>Arundo</taxon>
    </lineage>
</organism>
<reference evidence="1" key="2">
    <citation type="journal article" date="2015" name="Data Brief">
        <title>Shoot transcriptome of the giant reed, Arundo donax.</title>
        <authorList>
            <person name="Barrero R.A."/>
            <person name="Guerrero F.D."/>
            <person name="Moolhuijzen P."/>
            <person name="Goolsby J.A."/>
            <person name="Tidwell J."/>
            <person name="Bellgard S.E."/>
            <person name="Bellgard M.I."/>
        </authorList>
    </citation>
    <scope>NUCLEOTIDE SEQUENCE</scope>
    <source>
        <tissue evidence="1">Shoot tissue taken approximately 20 cm above the soil surface</tissue>
    </source>
</reference>
<name>A0A0A9BRG3_ARUDO</name>
<sequence length="24" mass="2712">MPNIAWKLTINETKTQTKVLTSGH</sequence>
<proteinExistence type="predicted"/>
<protein>
    <submittedName>
        <fullName evidence="1">Uncharacterized protein</fullName>
    </submittedName>
</protein>
<reference evidence="1" key="1">
    <citation type="submission" date="2014-09" db="EMBL/GenBank/DDBJ databases">
        <authorList>
            <person name="Magalhaes I.L.F."/>
            <person name="Oliveira U."/>
            <person name="Santos F.R."/>
            <person name="Vidigal T.H.D.A."/>
            <person name="Brescovit A.D."/>
            <person name="Santos A.J."/>
        </authorList>
    </citation>
    <scope>NUCLEOTIDE SEQUENCE</scope>
    <source>
        <tissue evidence="1">Shoot tissue taken approximately 20 cm above the soil surface</tissue>
    </source>
</reference>
<dbReference type="EMBL" id="GBRH01235983">
    <property type="protein sequence ID" value="JAD61912.1"/>
    <property type="molecule type" value="Transcribed_RNA"/>
</dbReference>
<dbReference type="AlphaFoldDB" id="A0A0A9BRG3"/>